<protein>
    <submittedName>
        <fullName evidence="1">Putative ovule protein</fullName>
    </submittedName>
</protein>
<dbReference type="AlphaFoldDB" id="A0A0V0GSC3"/>
<organism evidence="1">
    <name type="scientific">Solanum chacoense</name>
    <name type="common">Chaco potato</name>
    <dbReference type="NCBI Taxonomy" id="4108"/>
    <lineage>
        <taxon>Eukaryota</taxon>
        <taxon>Viridiplantae</taxon>
        <taxon>Streptophyta</taxon>
        <taxon>Embryophyta</taxon>
        <taxon>Tracheophyta</taxon>
        <taxon>Spermatophyta</taxon>
        <taxon>Magnoliopsida</taxon>
        <taxon>eudicotyledons</taxon>
        <taxon>Gunneridae</taxon>
        <taxon>Pentapetalae</taxon>
        <taxon>asterids</taxon>
        <taxon>lamiids</taxon>
        <taxon>Solanales</taxon>
        <taxon>Solanaceae</taxon>
        <taxon>Solanoideae</taxon>
        <taxon>Solaneae</taxon>
        <taxon>Solanum</taxon>
    </lineage>
</organism>
<name>A0A0V0GSC3_SOLCH</name>
<accession>A0A0V0GSC3</accession>
<dbReference type="EMBL" id="GEDG01033376">
    <property type="protein sequence ID" value="JAP10288.1"/>
    <property type="molecule type" value="Transcribed_RNA"/>
</dbReference>
<evidence type="ECO:0000313" key="1">
    <source>
        <dbReference type="EMBL" id="JAP10288.1"/>
    </source>
</evidence>
<reference evidence="1" key="1">
    <citation type="submission" date="2015-12" db="EMBL/GenBank/DDBJ databases">
        <title>Gene expression during late stages of embryo sac development: a critical building block for successful pollen-pistil interactions.</title>
        <authorList>
            <person name="Liu Y."/>
            <person name="Joly V."/>
            <person name="Sabar M."/>
            <person name="Matton D.P."/>
        </authorList>
    </citation>
    <scope>NUCLEOTIDE SEQUENCE</scope>
</reference>
<proteinExistence type="predicted"/>
<sequence length="65" mass="7677">MMLINIFLQDKAKMFSSEATQLRLSWFPCTSKRTNVVPSYRNEILIAQFALLWEQINVSMMLTNY</sequence>